<dbReference type="EMBL" id="CP076136">
    <property type="protein sequence ID" value="QWG22163.1"/>
    <property type="molecule type" value="Genomic_DNA"/>
</dbReference>
<sequence length="79" mass="8643">MSTIKRAWHFAVTDGVPSRSLYVTFIVGTLLNVINQGDVLLAAGSISWFKIALTYIVPYCVSTYGAVSFRMRLPATASK</sequence>
<keyword evidence="1" id="KW-0812">Transmembrane</keyword>
<evidence type="ECO:0000313" key="3">
    <source>
        <dbReference type="Proteomes" id="UP000676951"/>
    </source>
</evidence>
<dbReference type="RefSeq" id="WP_215602932.1">
    <property type="nucleotide sequence ID" value="NZ_CP076136.1"/>
</dbReference>
<dbReference type="Proteomes" id="UP000676951">
    <property type="component" value="Chromosome"/>
</dbReference>
<dbReference type="NCBIfam" id="NF038050">
    <property type="entry name" value="NrtS"/>
    <property type="match status" value="1"/>
</dbReference>
<reference evidence="2 3" key="1">
    <citation type="submission" date="2021-06" db="EMBL/GenBank/DDBJ databases">
        <title>Bradyrhizobium sp. S2-11-4 Genome sequencing.</title>
        <authorList>
            <person name="Jin L."/>
        </authorList>
    </citation>
    <scope>NUCLEOTIDE SEQUENCE [LARGE SCALE GENOMIC DNA]</scope>
    <source>
        <strain evidence="2 3">S2-11-4</strain>
    </source>
</reference>
<keyword evidence="1" id="KW-0472">Membrane</keyword>
<feature type="transmembrane region" description="Helical" evidence="1">
    <location>
        <begin position="21"/>
        <end position="42"/>
    </location>
</feature>
<accession>A0A975NVI6</accession>
<dbReference type="InterPro" id="IPR047700">
    <property type="entry name" value="NrtS-like"/>
</dbReference>
<name>A0A975NVI6_9BRAD</name>
<protein>
    <submittedName>
        <fullName evidence="2">Nitrate/nitrite transporter NrtS</fullName>
    </submittedName>
</protein>
<organism evidence="2 3">
    <name type="scientific">Bradyrhizobium sediminis</name>
    <dbReference type="NCBI Taxonomy" id="2840469"/>
    <lineage>
        <taxon>Bacteria</taxon>
        <taxon>Pseudomonadati</taxon>
        <taxon>Pseudomonadota</taxon>
        <taxon>Alphaproteobacteria</taxon>
        <taxon>Hyphomicrobiales</taxon>
        <taxon>Nitrobacteraceae</taxon>
        <taxon>Bradyrhizobium</taxon>
    </lineage>
</organism>
<keyword evidence="1" id="KW-1133">Transmembrane helix</keyword>
<gene>
    <name evidence="2" type="primary">nrtS</name>
    <name evidence="2" type="ORF">KMZ93_19580</name>
</gene>
<dbReference type="AlphaFoldDB" id="A0A975NVI6"/>
<proteinExistence type="predicted"/>
<evidence type="ECO:0000256" key="1">
    <source>
        <dbReference type="SAM" id="Phobius"/>
    </source>
</evidence>
<feature type="transmembrane region" description="Helical" evidence="1">
    <location>
        <begin position="48"/>
        <end position="69"/>
    </location>
</feature>
<keyword evidence="3" id="KW-1185">Reference proteome</keyword>
<evidence type="ECO:0000313" key="2">
    <source>
        <dbReference type="EMBL" id="QWG22163.1"/>
    </source>
</evidence>